<dbReference type="InterPro" id="IPR034922">
    <property type="entry name" value="REX1-like_exo"/>
</dbReference>
<dbReference type="Gene3D" id="3.30.420.10">
    <property type="entry name" value="Ribonuclease H-like superfamily/Ribonuclease H"/>
    <property type="match status" value="1"/>
</dbReference>
<dbReference type="InterPro" id="IPR036397">
    <property type="entry name" value="RNaseH_sf"/>
</dbReference>
<dbReference type="InterPro" id="IPR013520">
    <property type="entry name" value="Ribonucl_H"/>
</dbReference>
<dbReference type="SMART" id="SM00479">
    <property type="entry name" value="EXOIII"/>
    <property type="match status" value="1"/>
</dbReference>
<dbReference type="CDD" id="cd06145">
    <property type="entry name" value="REX1_like"/>
    <property type="match status" value="1"/>
</dbReference>
<dbReference type="PANTHER" id="PTHR12801:SF115">
    <property type="entry name" value="FI18136P1-RELATED"/>
    <property type="match status" value="1"/>
</dbReference>
<keyword evidence="5 8" id="KW-0269">Exonuclease</keyword>
<evidence type="ECO:0000256" key="1">
    <source>
        <dbReference type="ARBA" id="ARBA00004123"/>
    </source>
</evidence>
<evidence type="ECO:0000256" key="2">
    <source>
        <dbReference type="ARBA" id="ARBA00006357"/>
    </source>
</evidence>
<comment type="subcellular location">
    <subcellularLocation>
        <location evidence="1">Nucleus</location>
    </subcellularLocation>
</comment>
<dbReference type="SUPFAM" id="SSF53098">
    <property type="entry name" value="Ribonuclease H-like"/>
    <property type="match status" value="1"/>
</dbReference>
<evidence type="ECO:0000256" key="5">
    <source>
        <dbReference type="ARBA" id="ARBA00022839"/>
    </source>
</evidence>
<evidence type="ECO:0000256" key="6">
    <source>
        <dbReference type="ARBA" id="ARBA00023242"/>
    </source>
</evidence>
<proteinExistence type="evidence at transcript level"/>
<organism evidence="8">
    <name type="scientific">Phallusia mammillata</name>
    <dbReference type="NCBI Taxonomy" id="59560"/>
    <lineage>
        <taxon>Eukaryota</taxon>
        <taxon>Metazoa</taxon>
        <taxon>Chordata</taxon>
        <taxon>Tunicata</taxon>
        <taxon>Ascidiacea</taxon>
        <taxon>Phlebobranchia</taxon>
        <taxon>Ascidiidae</taxon>
        <taxon>Phallusia</taxon>
    </lineage>
</organism>
<dbReference type="FunFam" id="3.30.420.10:FF:000019">
    <property type="entry name" value="RNA exonuclease NEF-sp"/>
    <property type="match status" value="1"/>
</dbReference>
<accession>A0A6F9DR65</accession>
<reference evidence="8" key="1">
    <citation type="submission" date="2020-04" db="EMBL/GenBank/DDBJ databases">
        <authorList>
            <person name="Neveu A P."/>
        </authorList>
    </citation>
    <scope>NUCLEOTIDE SEQUENCE</scope>
    <source>
        <tissue evidence="8">Whole embryo</tissue>
    </source>
</reference>
<dbReference type="GO" id="GO:0004527">
    <property type="term" value="F:exonuclease activity"/>
    <property type="evidence" value="ECO:0007669"/>
    <property type="project" value="UniProtKB-KW"/>
</dbReference>
<dbReference type="GO" id="GO:0003676">
    <property type="term" value="F:nucleic acid binding"/>
    <property type="evidence" value="ECO:0007669"/>
    <property type="project" value="InterPro"/>
</dbReference>
<dbReference type="Pfam" id="PF15870">
    <property type="entry name" value="EloA-BP1"/>
    <property type="match status" value="1"/>
</dbReference>
<evidence type="ECO:0000259" key="7">
    <source>
        <dbReference type="SMART" id="SM00479"/>
    </source>
</evidence>
<keyword evidence="6" id="KW-0539">Nucleus</keyword>
<keyword evidence="3" id="KW-0540">Nuclease</keyword>
<keyword evidence="4" id="KW-0378">Hydrolase</keyword>
<dbReference type="InterPro" id="IPR047021">
    <property type="entry name" value="REXO1/3/4-like"/>
</dbReference>
<dbReference type="GO" id="GO:0005634">
    <property type="term" value="C:nucleus"/>
    <property type="evidence" value="ECO:0007669"/>
    <property type="project" value="UniProtKB-SubCell"/>
</dbReference>
<protein>
    <submittedName>
        <fullName evidence="8">Putative exonuclease GOR-like protein</fullName>
    </submittedName>
</protein>
<evidence type="ECO:0000256" key="3">
    <source>
        <dbReference type="ARBA" id="ARBA00022722"/>
    </source>
</evidence>
<feature type="domain" description="Exonuclease" evidence="7">
    <location>
        <begin position="242"/>
        <end position="402"/>
    </location>
</feature>
<dbReference type="PANTHER" id="PTHR12801">
    <property type="entry name" value="RNA EXONUCLEASE REXO1 / RECO3 FAMILY MEMBER-RELATED"/>
    <property type="match status" value="1"/>
</dbReference>
<comment type="similarity">
    <text evidence="2">Belongs to the REXO1/REXO3 family.</text>
</comment>
<dbReference type="EMBL" id="LR789668">
    <property type="protein sequence ID" value="CAB3265530.1"/>
    <property type="molecule type" value="mRNA"/>
</dbReference>
<gene>
    <name evidence="8" type="primary">Rexo1</name>
</gene>
<dbReference type="InterPro" id="IPR012337">
    <property type="entry name" value="RNaseH-like_sf"/>
</dbReference>
<dbReference type="InterPro" id="IPR031736">
    <property type="entry name" value="REXO1-like_dom"/>
</dbReference>
<sequence length="405" mass="45430">MKSIYLSLAASTLKKLRSMETDATLKEESVTQPDKLTKQSSSREAVVFKTNGLRVAHGSNGLTKTLNNVKSQQILPKRRATTETNKAKQQGLFTILQREECSNLSGEEVYEKMCNYIMTEEQLEENGYPRPGDIPGNCIFMVEKPKLNKDPTKKICSRCGKEFVLYKGGHFAKQDDECIYHWGRAYITKVGSTREKRYNCCQNTVGSEGCSVGETHVHQDNKLDTSGYVQTLDKSSESKTPGIFSLDCEMVHSTVGLELVRVSVVNYDCNVVYDTFVMPEGKVLDYNTRWSGVTDKDLVGVTTTLRDVQAQFLSKFSSDTILIGHSLESDLTALRIIHSSVVDTSVVFPHRLGPPFKRALRNLMSEFLGVLIQNADDEGHDSSEDATACIKLMKWKIEEDMKIMK</sequence>
<name>A0A6F9DR65_9ASCI</name>
<dbReference type="AlphaFoldDB" id="A0A6F9DR65"/>
<evidence type="ECO:0000256" key="4">
    <source>
        <dbReference type="ARBA" id="ARBA00022801"/>
    </source>
</evidence>
<evidence type="ECO:0000313" key="8">
    <source>
        <dbReference type="EMBL" id="CAB3265530.1"/>
    </source>
</evidence>